<dbReference type="AlphaFoldDB" id="A0A4Y8PHE1"/>
<keyword evidence="5 7" id="KW-0472">Membrane</keyword>
<organism evidence="8 9">
    <name type="scientific">Methylacidiphilum caldifontis</name>
    <dbReference type="NCBI Taxonomy" id="2795386"/>
    <lineage>
        <taxon>Bacteria</taxon>
        <taxon>Pseudomonadati</taxon>
        <taxon>Verrucomicrobiota</taxon>
        <taxon>Methylacidiphilae</taxon>
        <taxon>Methylacidiphilales</taxon>
        <taxon>Methylacidiphilaceae</taxon>
        <taxon>Methylacidiphilum (ex Ratnadevi et al. 2023)</taxon>
    </lineage>
</organism>
<dbReference type="GO" id="GO:0010043">
    <property type="term" value="P:response to zinc ion"/>
    <property type="evidence" value="ECO:0007669"/>
    <property type="project" value="TreeGrafter"/>
</dbReference>
<feature type="transmembrane region" description="Helical" evidence="7">
    <location>
        <begin position="143"/>
        <end position="169"/>
    </location>
</feature>
<name>A0A4Y8PHE1_9BACT</name>
<feature type="transmembrane region" description="Helical" evidence="7">
    <location>
        <begin position="189"/>
        <end position="217"/>
    </location>
</feature>
<evidence type="ECO:0000256" key="5">
    <source>
        <dbReference type="ARBA" id="ARBA00023136"/>
    </source>
</evidence>
<dbReference type="OrthoDB" id="9798540at2"/>
<evidence type="ECO:0000256" key="6">
    <source>
        <dbReference type="RuleBase" id="RU003943"/>
    </source>
</evidence>
<dbReference type="Pfam" id="PF00950">
    <property type="entry name" value="ABC-3"/>
    <property type="match status" value="1"/>
</dbReference>
<evidence type="ECO:0000256" key="4">
    <source>
        <dbReference type="ARBA" id="ARBA00022989"/>
    </source>
</evidence>
<comment type="caution">
    <text evidence="8">The sequence shown here is derived from an EMBL/GenBank/DDBJ whole genome shotgun (WGS) entry which is preliminary data.</text>
</comment>
<evidence type="ECO:0000256" key="2">
    <source>
        <dbReference type="ARBA" id="ARBA00008034"/>
    </source>
</evidence>
<keyword evidence="4 7" id="KW-1133">Transmembrane helix</keyword>
<dbReference type="GO" id="GO:0043190">
    <property type="term" value="C:ATP-binding cassette (ABC) transporter complex"/>
    <property type="evidence" value="ECO:0007669"/>
    <property type="project" value="InterPro"/>
</dbReference>
<accession>A0A4Y8PHE1</accession>
<keyword evidence="9" id="KW-1185">Reference proteome</keyword>
<dbReference type="SUPFAM" id="SSF81345">
    <property type="entry name" value="ABC transporter involved in vitamin B12 uptake, BtuC"/>
    <property type="match status" value="1"/>
</dbReference>
<dbReference type="GO" id="GO:0055085">
    <property type="term" value="P:transmembrane transport"/>
    <property type="evidence" value="ECO:0007669"/>
    <property type="project" value="InterPro"/>
</dbReference>
<gene>
    <name evidence="8" type="ORF">A7Q10_03980</name>
</gene>
<reference evidence="8 9" key="1">
    <citation type="submission" date="2016-05" db="EMBL/GenBank/DDBJ databases">
        <title>Diversity and Homogeneity among Thermoacidophilic Verrucomicrobia Methanotrophs Linked with Geographical Origin.</title>
        <authorList>
            <person name="Erikstad H.-A."/>
            <person name="Smestad N.B."/>
            <person name="Ceballos R.M."/>
            <person name="Birkeland N.-K."/>
        </authorList>
    </citation>
    <scope>NUCLEOTIDE SEQUENCE [LARGE SCALE GENOMIC DNA]</scope>
    <source>
        <strain evidence="8 9">Phi</strain>
    </source>
</reference>
<keyword evidence="6" id="KW-0813">Transport</keyword>
<evidence type="ECO:0000313" key="8">
    <source>
        <dbReference type="EMBL" id="TFE72075.1"/>
    </source>
</evidence>
<feature type="transmembrane region" description="Helical" evidence="7">
    <location>
        <begin position="103"/>
        <end position="122"/>
    </location>
</feature>
<feature type="transmembrane region" description="Helical" evidence="7">
    <location>
        <begin position="71"/>
        <end position="91"/>
    </location>
</feature>
<dbReference type="InterPro" id="IPR001626">
    <property type="entry name" value="ABC_TroCD"/>
</dbReference>
<dbReference type="PANTHER" id="PTHR30477">
    <property type="entry name" value="ABC-TRANSPORTER METAL-BINDING PROTEIN"/>
    <property type="match status" value="1"/>
</dbReference>
<comment type="subcellular location">
    <subcellularLocation>
        <location evidence="6">Cell membrane</location>
        <topology evidence="6">Multi-pass membrane protein</topology>
    </subcellularLocation>
    <subcellularLocation>
        <location evidence="1">Membrane</location>
        <topology evidence="1">Multi-pass membrane protein</topology>
    </subcellularLocation>
</comment>
<dbReference type="InterPro" id="IPR037294">
    <property type="entry name" value="ABC_BtuC-like"/>
</dbReference>
<feature type="transmembrane region" description="Helical" evidence="7">
    <location>
        <begin position="229"/>
        <end position="251"/>
    </location>
</feature>
<feature type="transmembrane region" description="Helical" evidence="7">
    <location>
        <begin position="44"/>
        <end position="64"/>
    </location>
</feature>
<dbReference type="RefSeq" id="WP_134439116.1">
    <property type="nucleotide sequence ID" value="NZ_LXQC01000046.1"/>
</dbReference>
<evidence type="ECO:0000313" key="9">
    <source>
        <dbReference type="Proteomes" id="UP000297713"/>
    </source>
</evidence>
<sequence>MDIFSFDFFRRSLLAALLAGPTCALLGVITTSRGQAFFSDSLAHSTIAGYGLGLLIQLLLSQLLGISFSSVFISSFMFFYCLGVSLLFILFLNKTRLESDTLLSLIFTGSVALGILILTKMIRYPFLESLLFGDINACSWTDVLLLGLVSLSAFFFLFKNMPGLLLLMIDENMAVAEGVQVKKLNYQTVILIGGIIALSLKLLGAILVSAMIVIPAATAKLLAWNFRSLLFLSLLYGLLGAVGGVLLSYYIDAMTGPTIGGFEILLLLFSFFIKKFFKKKDSKKQLD</sequence>
<dbReference type="Proteomes" id="UP000297713">
    <property type="component" value="Unassembled WGS sequence"/>
</dbReference>
<protein>
    <submittedName>
        <fullName evidence="8">Zinc ABC transporter permease</fullName>
    </submittedName>
</protein>
<keyword evidence="3 6" id="KW-0812">Transmembrane</keyword>
<feature type="transmembrane region" description="Helical" evidence="7">
    <location>
        <begin position="257"/>
        <end position="277"/>
    </location>
</feature>
<dbReference type="Gene3D" id="1.10.3470.10">
    <property type="entry name" value="ABC transporter involved in vitamin B12 uptake, BtuC"/>
    <property type="match status" value="1"/>
</dbReference>
<proteinExistence type="inferred from homology"/>
<comment type="similarity">
    <text evidence="2 6">Belongs to the ABC-3 integral membrane protein family.</text>
</comment>
<dbReference type="EMBL" id="LXQC01000046">
    <property type="protein sequence ID" value="TFE72075.1"/>
    <property type="molecule type" value="Genomic_DNA"/>
</dbReference>
<evidence type="ECO:0000256" key="7">
    <source>
        <dbReference type="SAM" id="Phobius"/>
    </source>
</evidence>
<dbReference type="PANTHER" id="PTHR30477:SF0">
    <property type="entry name" value="METAL TRANSPORT SYSTEM MEMBRANE PROTEIN TM_0125-RELATED"/>
    <property type="match status" value="1"/>
</dbReference>
<evidence type="ECO:0000256" key="1">
    <source>
        <dbReference type="ARBA" id="ARBA00004141"/>
    </source>
</evidence>
<evidence type="ECO:0000256" key="3">
    <source>
        <dbReference type="ARBA" id="ARBA00022692"/>
    </source>
</evidence>